<sequence length="268" mass="29671">MTARTGWLPRSLDEEVPTAARVYDYLLGGAHNFVADRRLGERFLTALPSARDVARLNRGFLRRAVLALLRAGIRQFVDLGTGIPTAGSVHEITERAGRGCRVVYVDREPVAVAHSELLLRNDPHATMLRADLLDPDRVLGHPHTRRLLDFSEPVGLLLVGVLHFAFPQDRPEEVVRRYRDAVPSGSFLALSHFTADLAPENMRQVVEVMRGSANPVYPRSHAEVSAFFDGFELVEPGVVGTGLWRPEHAEDVRTPGAEQIYAGVGYKP</sequence>
<evidence type="ECO:0008006" key="3">
    <source>
        <dbReference type="Google" id="ProtNLM"/>
    </source>
</evidence>
<dbReference type="AlphaFoldDB" id="A0A2T0GZ72"/>
<accession>A0A2T0GZ72</accession>
<dbReference type="InterPro" id="IPR006764">
    <property type="entry name" value="SAM_dep_MeTrfase_SAV2177_type"/>
</dbReference>
<dbReference type="EMBL" id="PVSR01000004">
    <property type="protein sequence ID" value="PRW64333.1"/>
    <property type="molecule type" value="Genomic_DNA"/>
</dbReference>
<evidence type="ECO:0000313" key="1">
    <source>
        <dbReference type="EMBL" id="PRW64333.1"/>
    </source>
</evidence>
<dbReference type="RefSeq" id="WP_106112783.1">
    <property type="nucleotide sequence ID" value="NZ_PVSR01000004.1"/>
</dbReference>
<proteinExistence type="predicted"/>
<dbReference type="InterPro" id="IPR029063">
    <property type="entry name" value="SAM-dependent_MTases_sf"/>
</dbReference>
<gene>
    <name evidence="1" type="ORF">CEP50_05195</name>
</gene>
<dbReference type="Gene3D" id="3.40.50.150">
    <property type="entry name" value="Vaccinia Virus protein VP39"/>
    <property type="match status" value="1"/>
</dbReference>
<dbReference type="STRING" id="1050202.GCA_000384035_02056"/>
<dbReference type="PIRSF" id="PIRSF017393">
    <property type="entry name" value="MTase_SAV2177"/>
    <property type="match status" value="1"/>
</dbReference>
<reference evidence="1 2" key="1">
    <citation type="submission" date="2018-03" db="EMBL/GenBank/DDBJ databases">
        <title>Actinopolyspora mortivallis from Sahara, screening for active biomolecules.</title>
        <authorList>
            <person name="Selama O."/>
            <person name="Wellington E.M.H."/>
            <person name="Hacene H."/>
        </authorList>
    </citation>
    <scope>NUCLEOTIDE SEQUENCE [LARGE SCALE GENOMIC DNA]</scope>
    <source>
        <strain evidence="1 2">M5A</strain>
    </source>
</reference>
<comment type="caution">
    <text evidence="1">The sequence shown here is derived from an EMBL/GenBank/DDBJ whole genome shotgun (WGS) entry which is preliminary data.</text>
</comment>
<dbReference type="Pfam" id="PF04672">
    <property type="entry name" value="Methyltransf_19"/>
    <property type="match status" value="1"/>
</dbReference>
<dbReference type="SUPFAM" id="SSF53335">
    <property type="entry name" value="S-adenosyl-L-methionine-dependent methyltransferases"/>
    <property type="match status" value="1"/>
</dbReference>
<protein>
    <recommendedName>
        <fullName evidence="3">Methyltransferase</fullName>
    </recommendedName>
</protein>
<dbReference type="Proteomes" id="UP000239352">
    <property type="component" value="Unassembled WGS sequence"/>
</dbReference>
<dbReference type="InParanoid" id="A0A2T0GZ72"/>
<keyword evidence="2" id="KW-1185">Reference proteome</keyword>
<evidence type="ECO:0000313" key="2">
    <source>
        <dbReference type="Proteomes" id="UP000239352"/>
    </source>
</evidence>
<organism evidence="1 2">
    <name type="scientific">Actinopolyspora mortivallis</name>
    <dbReference type="NCBI Taxonomy" id="33906"/>
    <lineage>
        <taxon>Bacteria</taxon>
        <taxon>Bacillati</taxon>
        <taxon>Actinomycetota</taxon>
        <taxon>Actinomycetes</taxon>
        <taxon>Actinopolysporales</taxon>
        <taxon>Actinopolysporaceae</taxon>
        <taxon>Actinopolyspora</taxon>
    </lineage>
</organism>
<name>A0A2T0GZ72_ACTMO</name>